<evidence type="ECO:0000313" key="10">
    <source>
        <dbReference type="Proteomes" id="UP001344447"/>
    </source>
</evidence>
<keyword evidence="7" id="KW-0131">Cell cycle</keyword>
<protein>
    <recommendedName>
        <fullName evidence="11">MAU2 chromatid cohesion factor homolog</fullName>
    </recommendedName>
</protein>
<feature type="region of interest" description="Disordered" evidence="8">
    <location>
        <begin position="55"/>
        <end position="75"/>
    </location>
</feature>
<comment type="subcellular location">
    <subcellularLocation>
        <location evidence="1">Nucleus</location>
    </subcellularLocation>
</comment>
<evidence type="ECO:0008006" key="11">
    <source>
        <dbReference type="Google" id="ProtNLM"/>
    </source>
</evidence>
<keyword evidence="4" id="KW-0498">Mitosis</keyword>
<keyword evidence="6" id="KW-0539">Nucleus</keyword>
<evidence type="ECO:0000256" key="3">
    <source>
        <dbReference type="ARBA" id="ARBA00022618"/>
    </source>
</evidence>
<comment type="caution">
    <text evidence="9">The sequence shown here is derived from an EMBL/GenBank/DDBJ whole genome shotgun (WGS) entry which is preliminary data.</text>
</comment>
<keyword evidence="3" id="KW-0132">Cell division</keyword>
<organism evidence="9 10">
    <name type="scientific">Dictyostelium firmibasis</name>
    <dbReference type="NCBI Taxonomy" id="79012"/>
    <lineage>
        <taxon>Eukaryota</taxon>
        <taxon>Amoebozoa</taxon>
        <taxon>Evosea</taxon>
        <taxon>Eumycetozoa</taxon>
        <taxon>Dictyostelia</taxon>
        <taxon>Dictyosteliales</taxon>
        <taxon>Dictyosteliaceae</taxon>
        <taxon>Dictyostelium</taxon>
    </lineage>
</organism>
<accession>A0AAN7Z089</accession>
<dbReference type="GO" id="GO:0007059">
    <property type="term" value="P:chromosome segregation"/>
    <property type="evidence" value="ECO:0007669"/>
    <property type="project" value="UniProtKB-KW"/>
</dbReference>
<dbReference type="GO" id="GO:0051301">
    <property type="term" value="P:cell division"/>
    <property type="evidence" value="ECO:0007669"/>
    <property type="project" value="UniProtKB-KW"/>
</dbReference>
<evidence type="ECO:0000256" key="4">
    <source>
        <dbReference type="ARBA" id="ARBA00022776"/>
    </source>
</evidence>
<dbReference type="Proteomes" id="UP001344447">
    <property type="component" value="Unassembled WGS sequence"/>
</dbReference>
<dbReference type="GO" id="GO:0007064">
    <property type="term" value="P:mitotic sister chromatid cohesion"/>
    <property type="evidence" value="ECO:0007669"/>
    <property type="project" value="InterPro"/>
</dbReference>
<proteinExistence type="inferred from homology"/>
<keyword evidence="5" id="KW-0159">Chromosome partition</keyword>
<evidence type="ECO:0000256" key="8">
    <source>
        <dbReference type="SAM" id="MobiDB-lite"/>
    </source>
</evidence>
<feature type="compositionally biased region" description="Low complexity" evidence="8">
    <location>
        <begin position="57"/>
        <end position="75"/>
    </location>
</feature>
<reference evidence="9 10" key="1">
    <citation type="submission" date="2023-11" db="EMBL/GenBank/DDBJ databases">
        <title>Dfirmibasis_genome.</title>
        <authorList>
            <person name="Edelbroek B."/>
            <person name="Kjellin J."/>
            <person name="Jerlstrom-Hultqvist J."/>
            <person name="Soderbom F."/>
        </authorList>
    </citation>
    <scope>NUCLEOTIDE SEQUENCE [LARGE SCALE GENOMIC DNA]</scope>
    <source>
        <strain evidence="9 10">TNS-C-14</strain>
    </source>
</reference>
<evidence type="ECO:0000256" key="1">
    <source>
        <dbReference type="ARBA" id="ARBA00004123"/>
    </source>
</evidence>
<comment type="similarity">
    <text evidence="2">Belongs to the SCC4/mau-2 family.</text>
</comment>
<dbReference type="GO" id="GO:0005634">
    <property type="term" value="C:nucleus"/>
    <property type="evidence" value="ECO:0007669"/>
    <property type="project" value="UniProtKB-SubCell"/>
</dbReference>
<dbReference type="AlphaFoldDB" id="A0AAN7Z089"/>
<keyword evidence="10" id="KW-1185">Reference proteome</keyword>
<evidence type="ECO:0000256" key="7">
    <source>
        <dbReference type="ARBA" id="ARBA00023306"/>
    </source>
</evidence>
<evidence type="ECO:0000256" key="2">
    <source>
        <dbReference type="ARBA" id="ARBA00008585"/>
    </source>
</evidence>
<dbReference type="InterPro" id="IPR019440">
    <property type="entry name" value="MAU2"/>
</dbReference>
<evidence type="ECO:0000256" key="5">
    <source>
        <dbReference type="ARBA" id="ARBA00022829"/>
    </source>
</evidence>
<dbReference type="EMBL" id="JAVFKY010000001">
    <property type="protein sequence ID" value="KAK5584871.1"/>
    <property type="molecule type" value="Genomic_DNA"/>
</dbReference>
<name>A0AAN7Z089_9MYCE</name>
<sequence>MNNREDIVPMINEQDNNKIIIHFMWVTSEQLVSSGEILNAIKCLESLIRFREDSENDSLGSSVNNSNSGNRENSGGEIEYQILHNSVKKQEEMNQRVKNKFYQKYSKEVMRFRLTSLEEAITRIKIAELLFQYTHNFNDARYNLEKSALLLSADQQSTNSLELLCKVSYFLIEIFYNGGATNLAKQEIKKSLRYSKLLNSNEWMLYFYIKESYIILKDKSNSSNNYLMLSHQSLDQAIKIVKDKLNSNSFLLVLLTTIKCHYSIMHFDYTTLNEMLEYCFKLLNGMSRQVSEFNSDVNKIPEFFHYLMDGFKSTNSIIQQSRSIPIKIRDTILSFKQLKVYNNLVYIIYQIRIGSFKSIDQEVQNLQVDLQELFNYLQLFNDGYTNTVNSPISTSTNSSPSQHHQQQLPPPKDILAIPIFHFTCGPQYLSCICYVICAIHSRALGEQDKAIYCLEKSQQLIDSQLNFIYNSSQANTTPQQMKESRALVRLKFLVYENTFYIRITSMLLDQAFQQIKNCVDIFQTYPTLFTDGAESTIHYMSSIFLQSIGDFQSSKSHLNLAINQCTRFDTQIQCITRLIFLNIYCGQVDRASVLVNDYLSPLSNHPQLTLRCTALLLEGVLLLYNSPELAKNKLRECLNLSNNQIGHAQLTCNILNQLAKLYISLYPNLNSMPEQTEQSIRSMLDSSLSLSNILNDLNGKTSTLNILSSLPNSDSVTRNEIKNLLNKKEEIISKFYSNNEKNQYLSNLLNKQKK</sequence>
<evidence type="ECO:0000256" key="6">
    <source>
        <dbReference type="ARBA" id="ARBA00023242"/>
    </source>
</evidence>
<dbReference type="Pfam" id="PF10345">
    <property type="entry name" value="Cohesin_load"/>
    <property type="match status" value="2"/>
</dbReference>
<dbReference type="PANTHER" id="PTHR21394">
    <property type="entry name" value="MAU2 CHROMATID COHESION FACTOR HOMOLOG"/>
    <property type="match status" value="1"/>
</dbReference>
<gene>
    <name evidence="9" type="ORF">RB653_006489</name>
</gene>
<evidence type="ECO:0000313" key="9">
    <source>
        <dbReference type="EMBL" id="KAK5584871.1"/>
    </source>
</evidence>